<evidence type="ECO:0000313" key="3">
    <source>
        <dbReference type="Proteomes" id="UP000538292"/>
    </source>
</evidence>
<feature type="domain" description="PRC-barrel" evidence="1">
    <location>
        <begin position="2"/>
        <end position="77"/>
    </location>
</feature>
<sequence length="99" mass="11289">MKISELQAKDVVNIADGRKLGQIYDLELDLRRGAIRAIVVPGESKWFGLVSGGHEWVIPWRQIVKIGSDVILVRLDAREQIPFSESHPAYMFSDEQDQR</sequence>
<dbReference type="Proteomes" id="UP000538292">
    <property type="component" value="Unassembled WGS sequence"/>
</dbReference>
<dbReference type="InterPro" id="IPR014238">
    <property type="entry name" value="Spore_YlmC/YmxH"/>
</dbReference>
<gene>
    <name evidence="2" type="ORF">H2C83_02175</name>
</gene>
<dbReference type="RefSeq" id="WP_181737324.1">
    <property type="nucleotide sequence ID" value="NZ_JACEOL010000006.1"/>
</dbReference>
<dbReference type="InterPro" id="IPR027275">
    <property type="entry name" value="PRC-brl_dom"/>
</dbReference>
<dbReference type="NCBIfam" id="TIGR02888">
    <property type="entry name" value="spore_YlmC_YmxH"/>
    <property type="match status" value="1"/>
</dbReference>
<organism evidence="2 3">
    <name type="scientific">Thermoactinomyces mirandus</name>
    <dbReference type="NCBI Taxonomy" id="2756294"/>
    <lineage>
        <taxon>Bacteria</taxon>
        <taxon>Bacillati</taxon>
        <taxon>Bacillota</taxon>
        <taxon>Bacilli</taxon>
        <taxon>Bacillales</taxon>
        <taxon>Thermoactinomycetaceae</taxon>
        <taxon>Thermoactinomyces</taxon>
    </lineage>
</organism>
<dbReference type="Pfam" id="PF05239">
    <property type="entry name" value="PRC"/>
    <property type="match status" value="1"/>
</dbReference>
<dbReference type="Gene3D" id="2.30.30.240">
    <property type="entry name" value="PRC-barrel domain"/>
    <property type="match status" value="1"/>
</dbReference>
<name>A0A7W1XQE6_9BACL</name>
<dbReference type="SUPFAM" id="SSF50346">
    <property type="entry name" value="PRC-barrel domain"/>
    <property type="match status" value="1"/>
</dbReference>
<dbReference type="PANTHER" id="PTHR40061">
    <property type="entry name" value="SPORULATION PROTEIN YLMC-RELATED"/>
    <property type="match status" value="1"/>
</dbReference>
<proteinExistence type="predicted"/>
<dbReference type="InterPro" id="IPR011033">
    <property type="entry name" value="PRC_barrel-like_sf"/>
</dbReference>
<dbReference type="AlphaFoldDB" id="A0A7W1XQE6"/>
<keyword evidence="3" id="KW-1185">Reference proteome</keyword>
<reference evidence="2 3" key="1">
    <citation type="submission" date="2020-07" db="EMBL/GenBank/DDBJ databases">
        <title>Thermoactinomyces phylogeny.</title>
        <authorList>
            <person name="Dunlap C."/>
        </authorList>
    </citation>
    <scope>NUCLEOTIDE SEQUENCE [LARGE SCALE GENOMIC DNA]</scope>
    <source>
        <strain evidence="2 3">AMNI-1</strain>
    </source>
</reference>
<accession>A0A7W1XQE6</accession>
<dbReference type="PANTHER" id="PTHR40061:SF1">
    <property type="entry name" value="SPORULATION PROTEIN YLMC-RELATED"/>
    <property type="match status" value="1"/>
</dbReference>
<evidence type="ECO:0000313" key="2">
    <source>
        <dbReference type="EMBL" id="MBA4601150.1"/>
    </source>
</evidence>
<dbReference type="EMBL" id="JACEOL010000006">
    <property type="protein sequence ID" value="MBA4601150.1"/>
    <property type="molecule type" value="Genomic_DNA"/>
</dbReference>
<evidence type="ECO:0000259" key="1">
    <source>
        <dbReference type="Pfam" id="PF05239"/>
    </source>
</evidence>
<comment type="caution">
    <text evidence="2">The sequence shown here is derived from an EMBL/GenBank/DDBJ whole genome shotgun (WGS) entry which is preliminary data.</text>
</comment>
<protein>
    <submittedName>
        <fullName evidence="2">YlmC/YmxH family sporulation protein</fullName>
    </submittedName>
</protein>